<evidence type="ECO:0000313" key="1">
    <source>
        <dbReference type="EMBL" id="KAJ9662481.1"/>
    </source>
</evidence>
<dbReference type="EMBL" id="JAPDRQ010000015">
    <property type="protein sequence ID" value="KAJ9662481.1"/>
    <property type="molecule type" value="Genomic_DNA"/>
</dbReference>
<name>A0ACC3AH67_9EURO</name>
<gene>
    <name evidence="1" type="ORF">H2198_001370</name>
</gene>
<keyword evidence="2" id="KW-1185">Reference proteome</keyword>
<accession>A0ACC3AH67</accession>
<evidence type="ECO:0000313" key="2">
    <source>
        <dbReference type="Proteomes" id="UP001172386"/>
    </source>
</evidence>
<protein>
    <submittedName>
        <fullName evidence="1">Uncharacterized protein</fullName>
    </submittedName>
</protein>
<organism evidence="1 2">
    <name type="scientific">Neophaeococcomyces mojaviensis</name>
    <dbReference type="NCBI Taxonomy" id="3383035"/>
    <lineage>
        <taxon>Eukaryota</taxon>
        <taxon>Fungi</taxon>
        <taxon>Dikarya</taxon>
        <taxon>Ascomycota</taxon>
        <taxon>Pezizomycotina</taxon>
        <taxon>Eurotiomycetes</taxon>
        <taxon>Chaetothyriomycetidae</taxon>
        <taxon>Chaetothyriales</taxon>
        <taxon>Chaetothyriales incertae sedis</taxon>
        <taxon>Neophaeococcomyces</taxon>
    </lineage>
</organism>
<comment type="caution">
    <text evidence="1">The sequence shown here is derived from an EMBL/GenBank/DDBJ whole genome shotgun (WGS) entry which is preliminary data.</text>
</comment>
<proteinExistence type="predicted"/>
<reference evidence="1" key="1">
    <citation type="submission" date="2022-10" db="EMBL/GenBank/DDBJ databases">
        <title>Culturing micro-colonial fungi from biological soil crusts in the Mojave desert and describing Neophaeococcomyces mojavensis, and introducing the new genera and species Taxawa tesnikishii.</title>
        <authorList>
            <person name="Kurbessoian T."/>
            <person name="Stajich J.E."/>
        </authorList>
    </citation>
    <scope>NUCLEOTIDE SEQUENCE</scope>
    <source>
        <strain evidence="1">JES_112</strain>
    </source>
</reference>
<dbReference type="Proteomes" id="UP001172386">
    <property type="component" value="Unassembled WGS sequence"/>
</dbReference>
<sequence length="564" mass="64663">MVYCGKPSASCGHCRSRRIKVYHITIHSGTLTERIQCDLIRPKCTPCIRSGRDCPGYRDAAELMFRDETSTTVAKHQKRQPPRDKYENTTKIATVTILVDGQKCDTNVSHKYKSRSKWHEQQEIKETLYCLDQSISDLALNLLLTKYVIGSHFEFLPVLCRVSTYTKPFRLALQSVALARLANNSKWQDLSKLAWKQYNLALCETRRTLEYADSAASDDNIATVLLLSSFEMISADVEASTQSWTKHVRGAHALLTMRGRQFLHSGVRRQMFRQIATSITLDCLQTQTRMPESLLEMMSFLRSGQTAFHPNHRMQIIVENFIDFRASIAEGKITRLQDIITITEDMDNQAQNLTEDMLEQDEFKYEIIAHDDSSEIDTDVHPLGIFYCQYSCPAVAQLWNSIRMLRILLNEIIYNTSLQLFKSQPCTSSLDNEFPPPLIRASKISKTTTNLCRDICASVPLSPSESASKPLSNTTSKQHENWEYDSWNQDRDQIPDPVPAVNFLIWPLFKAGSSQHVPRYVREYATKQLRELGIKHRVQRAVFAAEQLEKGVCSDDWMHVCHMF</sequence>